<dbReference type="GO" id="GO:0009360">
    <property type="term" value="C:DNA polymerase III complex"/>
    <property type="evidence" value="ECO:0007669"/>
    <property type="project" value="TreeGrafter"/>
</dbReference>
<dbReference type="RefSeq" id="WP_133820845.1">
    <property type="nucleotide sequence ID" value="NZ_SNZH01000016.1"/>
</dbReference>
<dbReference type="Gene3D" id="3.40.50.300">
    <property type="entry name" value="P-loop containing nucleotide triphosphate hydrolases"/>
    <property type="match status" value="1"/>
</dbReference>
<dbReference type="NCBIfam" id="TIGR00678">
    <property type="entry name" value="holB"/>
    <property type="match status" value="1"/>
</dbReference>
<sequence length="322" mass="34685">MTTTDWNSSLWNNVFERRRRGAMPHALLLSGPAGLGKRAFAADLAALLLCERSGERACGSCRSCLLVAAGSHPDRVEIKLELRDDGKTLRTEIVVEQIRVLSQRLSMTAQFGGHQVAIVDPADLMNVAAANALLKTLEEPGAGTVMVLIGDQAARLPATIRSRCQRLDFLLPNLAEAIAWLKRQGVDSAAQALDAAAGNPGLALELAKSGGLALRTEVASDLAALWSRKAAPADVANRWAKSEGERRTWFAAQLAQAEAAAQARQAPGPLALTGINDFNKLAQWFREAGRVREQLRTPVRSELLLLELLLAWRALAPAARRA</sequence>
<evidence type="ECO:0000256" key="3">
    <source>
        <dbReference type="ARBA" id="ARBA00049244"/>
    </source>
</evidence>
<name>A0A4R6YP04_9GAMM</name>
<dbReference type="EC" id="2.7.7.7" evidence="1"/>
<comment type="catalytic activity">
    <reaction evidence="3">
        <text>DNA(n) + a 2'-deoxyribonucleoside 5'-triphosphate = DNA(n+1) + diphosphate</text>
        <dbReference type="Rhea" id="RHEA:22508"/>
        <dbReference type="Rhea" id="RHEA-COMP:17339"/>
        <dbReference type="Rhea" id="RHEA-COMP:17340"/>
        <dbReference type="ChEBI" id="CHEBI:33019"/>
        <dbReference type="ChEBI" id="CHEBI:61560"/>
        <dbReference type="ChEBI" id="CHEBI:173112"/>
        <dbReference type="EC" id="2.7.7.7"/>
    </reaction>
</comment>
<dbReference type="PANTHER" id="PTHR11669:SF8">
    <property type="entry name" value="DNA POLYMERASE III SUBUNIT DELTA"/>
    <property type="match status" value="1"/>
</dbReference>
<evidence type="ECO:0000256" key="2">
    <source>
        <dbReference type="ARBA" id="ARBA00022932"/>
    </source>
</evidence>
<dbReference type="InterPro" id="IPR050238">
    <property type="entry name" value="DNA_Rep/Repair_Clamp_Loader"/>
</dbReference>
<dbReference type="Proteomes" id="UP000295293">
    <property type="component" value="Unassembled WGS sequence"/>
</dbReference>
<dbReference type="OrthoDB" id="9811073at2"/>
<keyword evidence="5" id="KW-1185">Reference proteome</keyword>
<dbReference type="GO" id="GO:0006261">
    <property type="term" value="P:DNA-templated DNA replication"/>
    <property type="evidence" value="ECO:0007669"/>
    <property type="project" value="TreeGrafter"/>
</dbReference>
<dbReference type="EMBL" id="SNZH01000016">
    <property type="protein sequence ID" value="TDR39378.1"/>
    <property type="molecule type" value="Genomic_DNA"/>
</dbReference>
<evidence type="ECO:0000313" key="4">
    <source>
        <dbReference type="EMBL" id="TDR39378.1"/>
    </source>
</evidence>
<keyword evidence="2" id="KW-0548">Nucleotidyltransferase</keyword>
<accession>A0A4R6YP04</accession>
<comment type="caution">
    <text evidence="4">The sequence shown here is derived from an EMBL/GenBank/DDBJ whole genome shotgun (WGS) entry which is preliminary data.</text>
</comment>
<reference evidence="4 5" key="1">
    <citation type="submission" date="2019-03" db="EMBL/GenBank/DDBJ databases">
        <title>Genomic Encyclopedia of Type Strains, Phase IV (KMG-IV): sequencing the most valuable type-strain genomes for metagenomic binning, comparative biology and taxonomic classification.</title>
        <authorList>
            <person name="Goeker M."/>
        </authorList>
    </citation>
    <scope>NUCLEOTIDE SEQUENCE [LARGE SCALE GENOMIC DNA]</scope>
    <source>
        <strain evidence="4 5">DSM 21667</strain>
    </source>
</reference>
<proteinExistence type="predicted"/>
<dbReference type="GO" id="GO:0003887">
    <property type="term" value="F:DNA-directed DNA polymerase activity"/>
    <property type="evidence" value="ECO:0007669"/>
    <property type="project" value="UniProtKB-KW"/>
</dbReference>
<dbReference type="Pfam" id="PF13177">
    <property type="entry name" value="DNA_pol3_delta2"/>
    <property type="match status" value="1"/>
</dbReference>
<dbReference type="InterPro" id="IPR027417">
    <property type="entry name" value="P-loop_NTPase"/>
</dbReference>
<keyword evidence="2" id="KW-0239">DNA-directed DNA polymerase</keyword>
<keyword evidence="2" id="KW-0808">Transferase</keyword>
<organism evidence="4 5">
    <name type="scientific">Tahibacter aquaticus</name>
    <dbReference type="NCBI Taxonomy" id="520092"/>
    <lineage>
        <taxon>Bacteria</taxon>
        <taxon>Pseudomonadati</taxon>
        <taxon>Pseudomonadota</taxon>
        <taxon>Gammaproteobacteria</taxon>
        <taxon>Lysobacterales</taxon>
        <taxon>Rhodanobacteraceae</taxon>
        <taxon>Tahibacter</taxon>
    </lineage>
</organism>
<evidence type="ECO:0000256" key="1">
    <source>
        <dbReference type="ARBA" id="ARBA00012417"/>
    </source>
</evidence>
<dbReference type="PANTHER" id="PTHR11669">
    <property type="entry name" value="REPLICATION FACTOR C / DNA POLYMERASE III GAMMA-TAU SUBUNIT"/>
    <property type="match status" value="1"/>
</dbReference>
<evidence type="ECO:0000313" key="5">
    <source>
        <dbReference type="Proteomes" id="UP000295293"/>
    </source>
</evidence>
<gene>
    <name evidence="4" type="ORF">DFR29_11679</name>
</gene>
<dbReference type="SUPFAM" id="SSF52540">
    <property type="entry name" value="P-loop containing nucleoside triphosphate hydrolases"/>
    <property type="match status" value="1"/>
</dbReference>
<dbReference type="GO" id="GO:0008408">
    <property type="term" value="F:3'-5' exonuclease activity"/>
    <property type="evidence" value="ECO:0007669"/>
    <property type="project" value="InterPro"/>
</dbReference>
<protein>
    <recommendedName>
        <fullName evidence="1">DNA-directed DNA polymerase</fullName>
        <ecNumber evidence="1">2.7.7.7</ecNumber>
    </recommendedName>
</protein>
<dbReference type="InterPro" id="IPR004622">
    <property type="entry name" value="DNA_pol_HolB"/>
</dbReference>
<dbReference type="AlphaFoldDB" id="A0A4R6YP04"/>